<proteinExistence type="predicted"/>
<protein>
    <recommendedName>
        <fullName evidence="4">OmpR/PhoB-type domain-containing protein</fullName>
    </recommendedName>
</protein>
<dbReference type="GO" id="GO:0000160">
    <property type="term" value="P:phosphorelay signal transduction system"/>
    <property type="evidence" value="ECO:0007669"/>
    <property type="project" value="InterPro"/>
</dbReference>
<dbReference type="SMART" id="SM00862">
    <property type="entry name" value="Trans_reg_C"/>
    <property type="match status" value="1"/>
</dbReference>
<dbReference type="Proteomes" id="UP000240530">
    <property type="component" value="Unassembled WGS sequence"/>
</dbReference>
<accession>A0A2T3KYS6</accession>
<keyword evidence="1 2" id="KW-0238">DNA-binding</keyword>
<keyword evidence="3" id="KW-1133">Transmembrane helix</keyword>
<feature type="domain" description="OmpR/PhoB-type" evidence="4">
    <location>
        <begin position="1"/>
        <end position="103"/>
    </location>
</feature>
<keyword evidence="3" id="KW-0812">Transmembrane</keyword>
<gene>
    <name evidence="5" type="ORF">C0W93_04420</name>
</gene>
<dbReference type="InterPro" id="IPR001867">
    <property type="entry name" value="OmpR/PhoB-type_DNA-bd"/>
</dbReference>
<evidence type="ECO:0000256" key="1">
    <source>
        <dbReference type="ARBA" id="ARBA00023125"/>
    </source>
</evidence>
<sequence>MSANITFSKNERAIIIISEKYNKKIDLSKLSTAELNIMGHFTHNINQEITRKELINIGWPYKSVSMSSLNVAVANIRKIFLANDIDSNLSINTVPTIGYIFNASFKDTQESIHDPTSEDIIENNSTIKTTSKLSFTILSMLTMINILCSFMVSKYIYKLFY</sequence>
<evidence type="ECO:0000256" key="3">
    <source>
        <dbReference type="SAM" id="Phobius"/>
    </source>
</evidence>
<dbReference type="AlphaFoldDB" id="A0A2T3KYS6"/>
<evidence type="ECO:0000313" key="5">
    <source>
        <dbReference type="EMBL" id="PSV12966.1"/>
    </source>
</evidence>
<dbReference type="Pfam" id="PF00486">
    <property type="entry name" value="Trans_reg_C"/>
    <property type="match status" value="1"/>
</dbReference>
<name>A0A2T3KYS6_PHOLD</name>
<evidence type="ECO:0000256" key="2">
    <source>
        <dbReference type="PROSITE-ProRule" id="PRU01091"/>
    </source>
</evidence>
<keyword evidence="3" id="KW-0472">Membrane</keyword>
<dbReference type="PROSITE" id="PS51755">
    <property type="entry name" value="OMPR_PHOB"/>
    <property type="match status" value="1"/>
</dbReference>
<comment type="caution">
    <text evidence="5">The sequence shown here is derived from an EMBL/GenBank/DDBJ whole genome shotgun (WGS) entry which is preliminary data.</text>
</comment>
<feature type="DNA-binding region" description="OmpR/PhoB-type" evidence="2">
    <location>
        <begin position="1"/>
        <end position="103"/>
    </location>
</feature>
<dbReference type="Gene3D" id="1.10.10.10">
    <property type="entry name" value="Winged helix-like DNA-binding domain superfamily/Winged helix DNA-binding domain"/>
    <property type="match status" value="1"/>
</dbReference>
<dbReference type="EMBL" id="PYNS01000002">
    <property type="protein sequence ID" value="PSV12966.1"/>
    <property type="molecule type" value="Genomic_DNA"/>
</dbReference>
<dbReference type="SUPFAM" id="SSF46894">
    <property type="entry name" value="C-terminal effector domain of the bipartite response regulators"/>
    <property type="match status" value="1"/>
</dbReference>
<organism evidence="5 6">
    <name type="scientific">Photobacterium leiognathi subsp. mandapamensis</name>
    <name type="common">Photobacterium mandapamensis</name>
    <dbReference type="NCBI Taxonomy" id="48408"/>
    <lineage>
        <taxon>Bacteria</taxon>
        <taxon>Pseudomonadati</taxon>
        <taxon>Pseudomonadota</taxon>
        <taxon>Gammaproteobacteria</taxon>
        <taxon>Vibrionales</taxon>
        <taxon>Vibrionaceae</taxon>
        <taxon>Photobacterium</taxon>
    </lineage>
</organism>
<reference evidence="5 6" key="1">
    <citation type="submission" date="2018-03" db="EMBL/GenBank/DDBJ databases">
        <title>Whole genome sequencing of Histamine producing bacteria.</title>
        <authorList>
            <person name="Butler K."/>
        </authorList>
    </citation>
    <scope>NUCLEOTIDE SEQUENCE [LARGE SCALE GENOMIC DNA]</scope>
    <source>
        <strain evidence="5 6">Res.4.1</strain>
    </source>
</reference>
<dbReference type="InterPro" id="IPR016032">
    <property type="entry name" value="Sig_transdc_resp-reg_C-effctor"/>
</dbReference>
<evidence type="ECO:0000313" key="6">
    <source>
        <dbReference type="Proteomes" id="UP000240530"/>
    </source>
</evidence>
<dbReference type="GO" id="GO:0006355">
    <property type="term" value="P:regulation of DNA-templated transcription"/>
    <property type="evidence" value="ECO:0007669"/>
    <property type="project" value="InterPro"/>
</dbReference>
<dbReference type="GO" id="GO:0003677">
    <property type="term" value="F:DNA binding"/>
    <property type="evidence" value="ECO:0007669"/>
    <property type="project" value="UniProtKB-UniRule"/>
</dbReference>
<dbReference type="InterPro" id="IPR036388">
    <property type="entry name" value="WH-like_DNA-bd_sf"/>
</dbReference>
<feature type="transmembrane region" description="Helical" evidence="3">
    <location>
        <begin position="135"/>
        <end position="157"/>
    </location>
</feature>
<dbReference type="RefSeq" id="WP_107184386.1">
    <property type="nucleotide sequence ID" value="NZ_JAWQGC010000003.1"/>
</dbReference>
<evidence type="ECO:0000259" key="4">
    <source>
        <dbReference type="PROSITE" id="PS51755"/>
    </source>
</evidence>